<dbReference type="InterPro" id="IPR003439">
    <property type="entry name" value="ABC_transporter-like_ATP-bd"/>
</dbReference>
<evidence type="ECO:0000259" key="3">
    <source>
        <dbReference type="PROSITE" id="PS50893"/>
    </source>
</evidence>
<dbReference type="PROSITE" id="PS50893">
    <property type="entry name" value="ABC_TRANSPORTER_2"/>
    <property type="match status" value="1"/>
</dbReference>
<dbReference type="Proteomes" id="UP000076881">
    <property type="component" value="Unassembled WGS sequence"/>
</dbReference>
<dbReference type="Gene3D" id="3.40.50.300">
    <property type="entry name" value="P-loop containing nucleotide triphosphate hydrolases"/>
    <property type="match status" value="1"/>
</dbReference>
<evidence type="ECO:0000256" key="1">
    <source>
        <dbReference type="ARBA" id="ARBA00022741"/>
    </source>
</evidence>
<keyword evidence="2" id="KW-0067">ATP-binding</keyword>
<dbReference type="GO" id="GO:0016887">
    <property type="term" value="F:ATP hydrolysis activity"/>
    <property type="evidence" value="ECO:0007669"/>
    <property type="project" value="InterPro"/>
</dbReference>
<evidence type="ECO:0000313" key="4">
    <source>
        <dbReference type="EMBL" id="OAA75069.1"/>
    </source>
</evidence>
<proteinExistence type="predicted"/>
<dbReference type="GO" id="GO:0016020">
    <property type="term" value="C:membrane"/>
    <property type="evidence" value="ECO:0007669"/>
    <property type="project" value="TreeGrafter"/>
</dbReference>
<dbReference type="GO" id="GO:0005524">
    <property type="term" value="F:ATP binding"/>
    <property type="evidence" value="ECO:0007669"/>
    <property type="project" value="UniProtKB-KW"/>
</dbReference>
<feature type="domain" description="ABC transporter" evidence="3">
    <location>
        <begin position="1"/>
        <end position="242"/>
    </location>
</feature>
<dbReference type="PROSITE" id="PS00211">
    <property type="entry name" value="ABC_TRANSPORTER_1"/>
    <property type="match status" value="1"/>
</dbReference>
<dbReference type="GO" id="GO:0042626">
    <property type="term" value="F:ATPase-coupled transmembrane transporter activity"/>
    <property type="evidence" value="ECO:0007669"/>
    <property type="project" value="TreeGrafter"/>
</dbReference>
<reference evidence="4 5" key="1">
    <citation type="journal article" date="2016" name="Genome Biol. Evol.">
        <title>Divergent and convergent evolution of fungal pathogenicity.</title>
        <authorList>
            <person name="Shang Y."/>
            <person name="Xiao G."/>
            <person name="Zheng P."/>
            <person name="Cen K."/>
            <person name="Zhan S."/>
            <person name="Wang C."/>
        </authorList>
    </citation>
    <scope>NUCLEOTIDE SEQUENCE [LARGE SCALE GENOMIC DNA]</scope>
    <source>
        <strain evidence="4 5">RCEF 1005</strain>
    </source>
</reference>
<evidence type="ECO:0000256" key="2">
    <source>
        <dbReference type="ARBA" id="ARBA00022840"/>
    </source>
</evidence>
<comment type="caution">
    <text evidence="4">The sequence shown here is derived from an EMBL/GenBank/DDBJ whole genome shotgun (WGS) entry which is preliminary data.</text>
</comment>
<dbReference type="PANTHER" id="PTHR24223">
    <property type="entry name" value="ATP-BINDING CASSETTE SUB-FAMILY C"/>
    <property type="match status" value="1"/>
</dbReference>
<evidence type="ECO:0000313" key="5">
    <source>
        <dbReference type="Proteomes" id="UP000076881"/>
    </source>
</evidence>
<dbReference type="STRING" id="1081108.A0A162N3R7"/>
<keyword evidence="1" id="KW-0547">Nucleotide-binding</keyword>
<dbReference type="EMBL" id="AZHF01000005">
    <property type="protein sequence ID" value="OAA75069.1"/>
    <property type="molecule type" value="Genomic_DNA"/>
</dbReference>
<accession>A0A162N3R7</accession>
<organism evidence="4 5">
    <name type="scientific">Akanthomyces lecanii RCEF 1005</name>
    <dbReference type="NCBI Taxonomy" id="1081108"/>
    <lineage>
        <taxon>Eukaryota</taxon>
        <taxon>Fungi</taxon>
        <taxon>Dikarya</taxon>
        <taxon>Ascomycota</taxon>
        <taxon>Pezizomycotina</taxon>
        <taxon>Sordariomycetes</taxon>
        <taxon>Hypocreomycetidae</taxon>
        <taxon>Hypocreales</taxon>
        <taxon>Cordycipitaceae</taxon>
        <taxon>Akanthomyces</taxon>
        <taxon>Cordyceps confragosa</taxon>
    </lineage>
</organism>
<sequence length="242" mass="26612">MRNVSANYTPENEDSQPALRNVSLFISPAQRIGIMGRSGSGKSSLFLTMLGFIAYEGEIEIDGINIASISVDDLRSRIVTISQDQTQFDATIRINLLPFTMNDASSKMDEKEKKRDLDLEKLLKSLQIWTPLAKKGGLDAMLDGVGYSKGQMQLLCIARAILRQRETGSRLVLVDEGTSSVDAHTEKIVNRVMKENFAGCSVLTIAHRASAMADSDDLVRLDRGATVNPNREPDSESAEEEC</sequence>
<dbReference type="OrthoDB" id="4867492at2759"/>
<keyword evidence="5" id="KW-1185">Reference proteome</keyword>
<dbReference type="InterPro" id="IPR003593">
    <property type="entry name" value="AAA+_ATPase"/>
</dbReference>
<gene>
    <name evidence="4" type="ORF">LEL_07057</name>
</gene>
<dbReference type="InterPro" id="IPR050173">
    <property type="entry name" value="ABC_transporter_C-like"/>
</dbReference>
<dbReference type="InterPro" id="IPR027417">
    <property type="entry name" value="P-loop_NTPase"/>
</dbReference>
<dbReference type="Pfam" id="PF00005">
    <property type="entry name" value="ABC_tran"/>
    <property type="match status" value="1"/>
</dbReference>
<name>A0A162N3R7_CORDF</name>
<dbReference type="InterPro" id="IPR017871">
    <property type="entry name" value="ABC_transporter-like_CS"/>
</dbReference>
<dbReference type="AlphaFoldDB" id="A0A162N3R7"/>
<dbReference type="SUPFAM" id="SSF52540">
    <property type="entry name" value="P-loop containing nucleoside triphosphate hydrolases"/>
    <property type="match status" value="1"/>
</dbReference>
<protein>
    <submittedName>
        <fullName evidence="4">Canalicular multispecific organic anion transporter 1</fullName>
    </submittedName>
</protein>
<dbReference type="SMART" id="SM00382">
    <property type="entry name" value="AAA"/>
    <property type="match status" value="1"/>
</dbReference>